<evidence type="ECO:0000256" key="8">
    <source>
        <dbReference type="ARBA" id="ARBA00023012"/>
    </source>
</evidence>
<evidence type="ECO:0000256" key="2">
    <source>
        <dbReference type="ARBA" id="ARBA00012438"/>
    </source>
</evidence>
<accession>A0A7W7SDU1</accession>
<dbReference type="Gene3D" id="1.20.5.1930">
    <property type="match status" value="1"/>
</dbReference>
<dbReference type="PANTHER" id="PTHR24421">
    <property type="entry name" value="NITRATE/NITRITE SENSOR PROTEIN NARX-RELATED"/>
    <property type="match status" value="1"/>
</dbReference>
<evidence type="ECO:0000256" key="4">
    <source>
        <dbReference type="ARBA" id="ARBA00022679"/>
    </source>
</evidence>
<comment type="catalytic activity">
    <reaction evidence="1">
        <text>ATP + protein L-histidine = ADP + protein N-phospho-L-histidine.</text>
        <dbReference type="EC" id="2.7.13.3"/>
    </reaction>
</comment>
<feature type="transmembrane region" description="Helical" evidence="9">
    <location>
        <begin position="172"/>
        <end position="194"/>
    </location>
</feature>
<dbReference type="GO" id="GO:0000155">
    <property type="term" value="F:phosphorelay sensor kinase activity"/>
    <property type="evidence" value="ECO:0007669"/>
    <property type="project" value="InterPro"/>
</dbReference>
<dbReference type="GO" id="GO:0016020">
    <property type="term" value="C:membrane"/>
    <property type="evidence" value="ECO:0007669"/>
    <property type="project" value="InterPro"/>
</dbReference>
<dbReference type="Pfam" id="PF07730">
    <property type="entry name" value="HisKA_3"/>
    <property type="match status" value="1"/>
</dbReference>
<dbReference type="InterPro" id="IPR036890">
    <property type="entry name" value="HATPase_C_sf"/>
</dbReference>
<dbReference type="PANTHER" id="PTHR24421:SF10">
    <property type="entry name" value="NITRATE_NITRITE SENSOR PROTEIN NARQ"/>
    <property type="match status" value="1"/>
</dbReference>
<dbReference type="AlphaFoldDB" id="A0A7W7SDU1"/>
<evidence type="ECO:0000256" key="1">
    <source>
        <dbReference type="ARBA" id="ARBA00000085"/>
    </source>
</evidence>
<dbReference type="Proteomes" id="UP000573327">
    <property type="component" value="Unassembled WGS sequence"/>
</dbReference>
<feature type="domain" description="Signal transduction histidine kinase subgroup 3 dimerisation and phosphoacceptor" evidence="10">
    <location>
        <begin position="231"/>
        <end position="297"/>
    </location>
</feature>
<keyword evidence="9" id="KW-0812">Transmembrane</keyword>
<keyword evidence="13" id="KW-1185">Reference proteome</keyword>
<sequence>MAAPWLALTGPGFLRSARPWRSAGYLLATGLSGLLLCVVLLVSAIVSGVLVMVLVGLPMLAALALAGLPYAALERRLLRLLPGRPPAESPHREPDRPGLVAWLRTRYREQSTWRELGCTALAALVLWVIDLTAVGGAVLLPVWLLATPALLALDGEQVNVLKVWQIHDQPTAFALSLIGALLLAALSYPLTAVAMGRAALVRRLTGRTEQDRRIGELVSSRARLVDAFEAERRRIERDLHDGAQQRLVALAMNLGLARLDAPTGSPLAGRLADAHREVGQVLSELRELINGIHPQVLADRGLPEAVADLADRSPVPVDLAFELPGRPPPAVEAAGYFAVAEALANIAKHSGANRARLTGRYADGRLAVEVSDDGHGGADPARGTGLTGLADRLAVVDGTLTVSSPPGGPTLLRLEIPCTLTSRPPHRSG</sequence>
<evidence type="ECO:0000259" key="10">
    <source>
        <dbReference type="Pfam" id="PF07730"/>
    </source>
</evidence>
<dbReference type="RefSeq" id="WP_184918439.1">
    <property type="nucleotide sequence ID" value="NZ_JACHJR010000001.1"/>
</dbReference>
<dbReference type="InterPro" id="IPR025828">
    <property type="entry name" value="Put_sensor_dom"/>
</dbReference>
<feature type="domain" description="Putative sensor" evidence="11">
    <location>
        <begin position="25"/>
        <end position="204"/>
    </location>
</feature>
<dbReference type="CDD" id="cd16917">
    <property type="entry name" value="HATPase_UhpB-NarQ-NarX-like"/>
    <property type="match status" value="1"/>
</dbReference>
<dbReference type="InterPro" id="IPR050482">
    <property type="entry name" value="Sensor_HK_TwoCompSys"/>
</dbReference>
<keyword evidence="4" id="KW-0808">Transferase</keyword>
<evidence type="ECO:0000259" key="11">
    <source>
        <dbReference type="Pfam" id="PF13796"/>
    </source>
</evidence>
<name>A0A7W7SDU1_9ACTN</name>
<dbReference type="EMBL" id="JACHJR010000001">
    <property type="protein sequence ID" value="MBB4948639.1"/>
    <property type="molecule type" value="Genomic_DNA"/>
</dbReference>
<keyword evidence="5" id="KW-0547">Nucleotide-binding</keyword>
<feature type="transmembrane region" description="Helical" evidence="9">
    <location>
        <begin position="23"/>
        <end position="45"/>
    </location>
</feature>
<protein>
    <recommendedName>
        <fullName evidence="2">histidine kinase</fullName>
        <ecNumber evidence="2">2.7.13.3</ecNumber>
    </recommendedName>
</protein>
<keyword evidence="3" id="KW-0597">Phosphoprotein</keyword>
<dbReference type="EC" id="2.7.13.3" evidence="2"/>
<evidence type="ECO:0000313" key="12">
    <source>
        <dbReference type="EMBL" id="MBB4948639.1"/>
    </source>
</evidence>
<keyword evidence="9" id="KW-1133">Transmembrane helix</keyword>
<dbReference type="Gene3D" id="3.30.565.10">
    <property type="entry name" value="Histidine kinase-like ATPase, C-terminal domain"/>
    <property type="match status" value="1"/>
</dbReference>
<comment type="caution">
    <text evidence="12">The sequence shown here is derived from an EMBL/GenBank/DDBJ whole genome shotgun (WGS) entry which is preliminary data.</text>
</comment>
<dbReference type="GO" id="GO:0005524">
    <property type="term" value="F:ATP binding"/>
    <property type="evidence" value="ECO:0007669"/>
    <property type="project" value="UniProtKB-KW"/>
</dbReference>
<evidence type="ECO:0000256" key="7">
    <source>
        <dbReference type="ARBA" id="ARBA00022840"/>
    </source>
</evidence>
<dbReference type="GO" id="GO:0046983">
    <property type="term" value="F:protein dimerization activity"/>
    <property type="evidence" value="ECO:0007669"/>
    <property type="project" value="InterPro"/>
</dbReference>
<evidence type="ECO:0000313" key="13">
    <source>
        <dbReference type="Proteomes" id="UP000573327"/>
    </source>
</evidence>
<keyword evidence="9" id="KW-0472">Membrane</keyword>
<dbReference type="SUPFAM" id="SSF55874">
    <property type="entry name" value="ATPase domain of HSP90 chaperone/DNA topoisomerase II/histidine kinase"/>
    <property type="match status" value="1"/>
</dbReference>
<reference evidence="12 13" key="1">
    <citation type="submission" date="2020-08" db="EMBL/GenBank/DDBJ databases">
        <title>Sequencing the genomes of 1000 actinobacteria strains.</title>
        <authorList>
            <person name="Klenk H.-P."/>
        </authorList>
    </citation>
    <scope>NUCLEOTIDE SEQUENCE [LARGE SCALE GENOMIC DNA]</scope>
    <source>
        <strain evidence="12 13">DSM 44786</strain>
    </source>
</reference>
<dbReference type="Pfam" id="PF13796">
    <property type="entry name" value="Sensor"/>
    <property type="match status" value="1"/>
</dbReference>
<proteinExistence type="predicted"/>
<gene>
    <name evidence="12" type="ORF">F4556_004174</name>
</gene>
<feature type="transmembrane region" description="Helical" evidence="9">
    <location>
        <begin position="51"/>
        <end position="73"/>
    </location>
</feature>
<keyword evidence="6 12" id="KW-0418">Kinase</keyword>
<evidence type="ECO:0000256" key="3">
    <source>
        <dbReference type="ARBA" id="ARBA00022553"/>
    </source>
</evidence>
<evidence type="ECO:0000256" key="9">
    <source>
        <dbReference type="SAM" id="Phobius"/>
    </source>
</evidence>
<evidence type="ECO:0000256" key="5">
    <source>
        <dbReference type="ARBA" id="ARBA00022741"/>
    </source>
</evidence>
<keyword evidence="7" id="KW-0067">ATP-binding</keyword>
<dbReference type="InterPro" id="IPR011712">
    <property type="entry name" value="Sig_transdc_His_kin_sub3_dim/P"/>
</dbReference>
<feature type="transmembrane region" description="Helical" evidence="9">
    <location>
        <begin position="116"/>
        <end position="144"/>
    </location>
</feature>
<organism evidence="12 13">
    <name type="scientific">Kitasatospora gansuensis</name>
    <dbReference type="NCBI Taxonomy" id="258050"/>
    <lineage>
        <taxon>Bacteria</taxon>
        <taxon>Bacillati</taxon>
        <taxon>Actinomycetota</taxon>
        <taxon>Actinomycetes</taxon>
        <taxon>Kitasatosporales</taxon>
        <taxon>Streptomycetaceae</taxon>
        <taxon>Kitasatospora</taxon>
    </lineage>
</organism>
<keyword evidence="8" id="KW-0902">Two-component regulatory system</keyword>
<evidence type="ECO:0000256" key="6">
    <source>
        <dbReference type="ARBA" id="ARBA00022777"/>
    </source>
</evidence>